<dbReference type="FunCoup" id="A0A1Y1Y6V8">
    <property type="interactions" value="539"/>
</dbReference>
<keyword evidence="5 12" id="KW-0812">Transmembrane</keyword>
<dbReference type="InterPro" id="IPR002076">
    <property type="entry name" value="ELO_fam"/>
</dbReference>
<reference evidence="13 14" key="1">
    <citation type="submission" date="2016-07" db="EMBL/GenBank/DDBJ databases">
        <title>Pervasive Adenine N6-methylation of Active Genes in Fungi.</title>
        <authorList>
            <consortium name="DOE Joint Genome Institute"/>
            <person name="Mondo S.J."/>
            <person name="Dannebaum R.O."/>
            <person name="Kuo R.C."/>
            <person name="Labutti K."/>
            <person name="Haridas S."/>
            <person name="Kuo A."/>
            <person name="Salamov A."/>
            <person name="Ahrendt S.R."/>
            <person name="Lipzen A."/>
            <person name="Sullivan W."/>
            <person name="Andreopoulos W.B."/>
            <person name="Clum A."/>
            <person name="Lindquist E."/>
            <person name="Daum C."/>
            <person name="Ramamoorthy G.K."/>
            <person name="Gryganskyi A."/>
            <person name="Culley D."/>
            <person name="Magnuson J.K."/>
            <person name="James T.Y."/>
            <person name="O'Malley M.A."/>
            <person name="Stajich J.E."/>
            <person name="Spatafora J.W."/>
            <person name="Visel A."/>
            <person name="Grigoriev I.V."/>
        </authorList>
    </citation>
    <scope>NUCLEOTIDE SEQUENCE [LARGE SCALE GENOMIC DNA]</scope>
    <source>
        <strain evidence="13 14">CBS 931.73</strain>
    </source>
</reference>
<evidence type="ECO:0000256" key="3">
    <source>
        <dbReference type="ARBA" id="ARBA00022516"/>
    </source>
</evidence>
<evidence type="ECO:0000313" key="13">
    <source>
        <dbReference type="EMBL" id="ORX93737.1"/>
    </source>
</evidence>
<feature type="transmembrane region" description="Helical" evidence="12">
    <location>
        <begin position="248"/>
        <end position="270"/>
    </location>
</feature>
<name>A0A1Y1Y6V8_9FUNG</name>
<comment type="catalytic activity">
    <reaction evidence="11">
        <text>a very-long-chain acyl-CoA + malonyl-CoA + H(+) = a very-long-chain 3-oxoacyl-CoA + CO2 + CoA</text>
        <dbReference type="Rhea" id="RHEA:32727"/>
        <dbReference type="ChEBI" id="CHEBI:15378"/>
        <dbReference type="ChEBI" id="CHEBI:16526"/>
        <dbReference type="ChEBI" id="CHEBI:57287"/>
        <dbReference type="ChEBI" id="CHEBI:57384"/>
        <dbReference type="ChEBI" id="CHEBI:90725"/>
        <dbReference type="ChEBI" id="CHEBI:90736"/>
        <dbReference type="EC" id="2.3.1.199"/>
    </reaction>
</comment>
<evidence type="ECO:0000256" key="11">
    <source>
        <dbReference type="ARBA" id="ARBA00047375"/>
    </source>
</evidence>
<dbReference type="STRING" id="1314790.A0A1Y1Y6V8"/>
<accession>A0A1Y1Y6V8</accession>
<dbReference type="Pfam" id="PF01151">
    <property type="entry name" value="ELO"/>
    <property type="match status" value="1"/>
</dbReference>
<evidence type="ECO:0000256" key="5">
    <source>
        <dbReference type="ARBA" id="ARBA00022692"/>
    </source>
</evidence>
<dbReference type="PANTHER" id="PTHR11157:SF134">
    <property type="entry name" value="ELONGATION OF FATTY ACIDS PROTEIN 1-RELATED"/>
    <property type="match status" value="1"/>
</dbReference>
<dbReference type="InterPro" id="IPR030457">
    <property type="entry name" value="ELO_CS"/>
</dbReference>
<evidence type="ECO:0000313" key="14">
    <source>
        <dbReference type="Proteomes" id="UP000193498"/>
    </source>
</evidence>
<dbReference type="EC" id="2.3.1.-" evidence="12"/>
<dbReference type="Proteomes" id="UP000193498">
    <property type="component" value="Unassembled WGS sequence"/>
</dbReference>
<dbReference type="GO" id="GO:0009922">
    <property type="term" value="F:fatty acid elongase activity"/>
    <property type="evidence" value="ECO:0007669"/>
    <property type="project" value="UniProtKB-EC"/>
</dbReference>
<dbReference type="GO" id="GO:0034625">
    <property type="term" value="P:fatty acid elongation, monounsaturated fatty acid"/>
    <property type="evidence" value="ECO:0007669"/>
    <property type="project" value="TreeGrafter"/>
</dbReference>
<comment type="similarity">
    <text evidence="2 12">Belongs to the ELO family.</text>
</comment>
<keyword evidence="9 12" id="KW-0472">Membrane</keyword>
<feature type="transmembrane region" description="Helical" evidence="12">
    <location>
        <begin position="76"/>
        <end position="103"/>
    </location>
</feature>
<evidence type="ECO:0000256" key="2">
    <source>
        <dbReference type="ARBA" id="ARBA00007263"/>
    </source>
</evidence>
<evidence type="ECO:0000256" key="10">
    <source>
        <dbReference type="ARBA" id="ARBA00023160"/>
    </source>
</evidence>
<evidence type="ECO:0000256" key="4">
    <source>
        <dbReference type="ARBA" id="ARBA00022679"/>
    </source>
</evidence>
<protein>
    <recommendedName>
        <fullName evidence="12">Elongation of fatty acids protein</fullName>
        <ecNumber evidence="12">2.3.1.-</ecNumber>
    </recommendedName>
</protein>
<sequence length="284" mass="33112">MWSAEQPFFIPLEAYFDKAYHAITGTSYTSFKFEEGVTPLSTVPEVAAACVIYLVTIFGGQYLMRNRKAFKLDFLFKVHNLFLTVVSATLLLLIAENIIPIVWNQGLFGSVCYQTSWTQRLEFLYYLNYLTKYYELIDTIFLVLKKKKLEFLHYYHHSLTMVLCFTQLIGSTAVSWVPITLNLCVHVLMYYYYYRATAGVRIWWKKYLTTMQITQFILDLGFVYFCTYTFFAFNFFPFLPHVADCSGTVGAALFGCALLSSYLVLFINFFRKTYKKPASKPKQN</sequence>
<dbReference type="AlphaFoldDB" id="A0A1Y1Y6V8"/>
<dbReference type="GO" id="GO:0042761">
    <property type="term" value="P:very long-chain fatty acid biosynthetic process"/>
    <property type="evidence" value="ECO:0007669"/>
    <property type="project" value="TreeGrafter"/>
</dbReference>
<keyword evidence="3 12" id="KW-0444">Lipid biosynthesis</keyword>
<dbReference type="PROSITE" id="PS01188">
    <property type="entry name" value="ELO"/>
    <property type="match status" value="1"/>
</dbReference>
<keyword evidence="7 12" id="KW-1133">Transmembrane helix</keyword>
<keyword evidence="6 12" id="KW-0276">Fatty acid metabolism</keyword>
<dbReference type="GO" id="GO:0019367">
    <property type="term" value="P:fatty acid elongation, saturated fatty acid"/>
    <property type="evidence" value="ECO:0007669"/>
    <property type="project" value="TreeGrafter"/>
</dbReference>
<organism evidence="13 14">
    <name type="scientific">Basidiobolus meristosporus CBS 931.73</name>
    <dbReference type="NCBI Taxonomy" id="1314790"/>
    <lineage>
        <taxon>Eukaryota</taxon>
        <taxon>Fungi</taxon>
        <taxon>Fungi incertae sedis</taxon>
        <taxon>Zoopagomycota</taxon>
        <taxon>Entomophthoromycotina</taxon>
        <taxon>Basidiobolomycetes</taxon>
        <taxon>Basidiobolales</taxon>
        <taxon>Basidiobolaceae</taxon>
        <taxon>Basidiobolus</taxon>
    </lineage>
</organism>
<comment type="catalytic activity">
    <reaction evidence="12">
        <text>an acyl-CoA + malonyl-CoA + H(+) = a 3-oxoacyl-CoA + CO2 + CoA</text>
        <dbReference type="Rhea" id="RHEA:50252"/>
        <dbReference type="ChEBI" id="CHEBI:15378"/>
        <dbReference type="ChEBI" id="CHEBI:16526"/>
        <dbReference type="ChEBI" id="CHEBI:57287"/>
        <dbReference type="ChEBI" id="CHEBI:57384"/>
        <dbReference type="ChEBI" id="CHEBI:58342"/>
        <dbReference type="ChEBI" id="CHEBI:90726"/>
    </reaction>
    <physiologicalReaction direction="left-to-right" evidence="12">
        <dbReference type="Rhea" id="RHEA:50253"/>
    </physiologicalReaction>
</comment>
<dbReference type="GO" id="GO:0005789">
    <property type="term" value="C:endoplasmic reticulum membrane"/>
    <property type="evidence" value="ECO:0007669"/>
    <property type="project" value="TreeGrafter"/>
</dbReference>
<comment type="caution">
    <text evidence="13">The sequence shown here is derived from an EMBL/GenBank/DDBJ whole genome shotgun (WGS) entry which is preliminary data.</text>
</comment>
<keyword evidence="8 12" id="KW-0443">Lipid metabolism</keyword>
<feature type="transmembrane region" description="Helical" evidence="12">
    <location>
        <begin position="46"/>
        <end position="64"/>
    </location>
</feature>
<evidence type="ECO:0000256" key="12">
    <source>
        <dbReference type="RuleBase" id="RU361115"/>
    </source>
</evidence>
<evidence type="ECO:0000256" key="7">
    <source>
        <dbReference type="ARBA" id="ARBA00022989"/>
    </source>
</evidence>
<gene>
    <name evidence="13" type="ORF">K493DRAFT_330086</name>
</gene>
<keyword evidence="4 12" id="KW-0808">Transferase</keyword>
<evidence type="ECO:0000256" key="1">
    <source>
        <dbReference type="ARBA" id="ARBA00004141"/>
    </source>
</evidence>
<proteinExistence type="inferred from homology"/>
<dbReference type="EMBL" id="MCFE01000225">
    <property type="protein sequence ID" value="ORX93737.1"/>
    <property type="molecule type" value="Genomic_DNA"/>
</dbReference>
<dbReference type="GO" id="GO:0034626">
    <property type="term" value="P:fatty acid elongation, polyunsaturated fatty acid"/>
    <property type="evidence" value="ECO:0007669"/>
    <property type="project" value="TreeGrafter"/>
</dbReference>
<dbReference type="OrthoDB" id="434092at2759"/>
<feature type="transmembrane region" description="Helical" evidence="12">
    <location>
        <begin position="215"/>
        <end position="236"/>
    </location>
</feature>
<dbReference type="PANTHER" id="PTHR11157">
    <property type="entry name" value="FATTY ACID ACYL TRANSFERASE-RELATED"/>
    <property type="match status" value="1"/>
</dbReference>
<comment type="subcellular location">
    <subcellularLocation>
        <location evidence="1">Membrane</location>
        <topology evidence="1">Multi-pass membrane protein</topology>
    </subcellularLocation>
</comment>
<evidence type="ECO:0000256" key="6">
    <source>
        <dbReference type="ARBA" id="ARBA00022832"/>
    </source>
</evidence>
<keyword evidence="10 12" id="KW-0275">Fatty acid biosynthesis</keyword>
<feature type="transmembrane region" description="Helical" evidence="12">
    <location>
        <begin position="176"/>
        <end position="194"/>
    </location>
</feature>
<keyword evidence="14" id="KW-1185">Reference proteome</keyword>
<evidence type="ECO:0000256" key="9">
    <source>
        <dbReference type="ARBA" id="ARBA00023136"/>
    </source>
</evidence>
<dbReference type="InParanoid" id="A0A1Y1Y6V8"/>
<evidence type="ECO:0000256" key="8">
    <source>
        <dbReference type="ARBA" id="ARBA00023098"/>
    </source>
</evidence>
<dbReference type="GO" id="GO:0030148">
    <property type="term" value="P:sphingolipid biosynthetic process"/>
    <property type="evidence" value="ECO:0007669"/>
    <property type="project" value="TreeGrafter"/>
</dbReference>